<comment type="caution">
    <text evidence="1">The sequence shown here is derived from an EMBL/GenBank/DDBJ whole genome shotgun (WGS) entry which is preliminary data.</text>
</comment>
<sequence length="165" mass="17724">MRSRHDGLPPGVDRALAEGLCGIGGIVEPAPDDLDDAVARLAALYGDRLAARLRRFAGVPDGAFVWTRDDEGRFRLGRLTGAWRYDDSAAARAVDLVHVRDCTWLAGPVSDTEVPAGTLRTFGRGGRNFQRTHDAGVSEQTRAVWEARAQGSVATRSPACTRGPV</sequence>
<protein>
    <submittedName>
        <fullName evidence="1">GAF domain-containing protein</fullName>
    </submittedName>
</protein>
<accession>A0A848DR58</accession>
<evidence type="ECO:0000313" key="2">
    <source>
        <dbReference type="Proteomes" id="UP000586918"/>
    </source>
</evidence>
<gene>
    <name evidence="1" type="ORF">HF519_27990</name>
</gene>
<dbReference type="EMBL" id="JAAXKZ010000175">
    <property type="protein sequence ID" value="NMH95327.1"/>
    <property type="molecule type" value="Genomic_DNA"/>
</dbReference>
<reference evidence="1 2" key="1">
    <citation type="submission" date="2020-04" db="EMBL/GenBank/DDBJ databases">
        <authorList>
            <person name="Klaysubun C."/>
            <person name="Duangmal K."/>
            <person name="Lipun K."/>
        </authorList>
    </citation>
    <scope>NUCLEOTIDE SEQUENCE [LARGE SCALE GENOMIC DNA]</scope>
    <source>
        <strain evidence="1 2">DSM 45300</strain>
    </source>
</reference>
<keyword evidence="2" id="KW-1185">Reference proteome</keyword>
<dbReference type="Proteomes" id="UP000586918">
    <property type="component" value="Unassembled WGS sequence"/>
</dbReference>
<name>A0A848DR58_9PSEU</name>
<organism evidence="1 2">
    <name type="scientific">Pseudonocardia bannensis</name>
    <dbReference type="NCBI Taxonomy" id="630973"/>
    <lineage>
        <taxon>Bacteria</taxon>
        <taxon>Bacillati</taxon>
        <taxon>Actinomycetota</taxon>
        <taxon>Actinomycetes</taxon>
        <taxon>Pseudonocardiales</taxon>
        <taxon>Pseudonocardiaceae</taxon>
        <taxon>Pseudonocardia</taxon>
    </lineage>
</organism>
<evidence type="ECO:0000313" key="1">
    <source>
        <dbReference type="EMBL" id="NMH95327.1"/>
    </source>
</evidence>
<proteinExistence type="predicted"/>
<dbReference type="AlphaFoldDB" id="A0A848DR58"/>